<reference evidence="5" key="1">
    <citation type="submission" date="2022-10" db="EMBL/GenBank/DDBJ databases">
        <title>The complete genomes of actinobacterial strains from the NBC collection.</title>
        <authorList>
            <person name="Joergensen T.S."/>
            <person name="Alvarez Arevalo M."/>
            <person name="Sterndorff E.B."/>
            <person name="Faurdal D."/>
            <person name="Vuksanovic O."/>
            <person name="Mourched A.-S."/>
            <person name="Charusanti P."/>
            <person name="Shaw S."/>
            <person name="Blin K."/>
            <person name="Weber T."/>
        </authorList>
    </citation>
    <scope>NUCLEOTIDE SEQUENCE</scope>
    <source>
        <strain evidence="5">NBC_00060</strain>
    </source>
</reference>
<dbReference type="PANTHER" id="PTHR33204">
    <property type="entry name" value="TRANSCRIPTIONAL REGULATOR, MARR FAMILY"/>
    <property type="match status" value="1"/>
</dbReference>
<dbReference type="PROSITE" id="PS51118">
    <property type="entry name" value="HTH_HXLR"/>
    <property type="match status" value="1"/>
</dbReference>
<dbReference type="InterPro" id="IPR036388">
    <property type="entry name" value="WH-like_DNA-bd_sf"/>
</dbReference>
<keyword evidence="2" id="KW-0238">DNA-binding</keyword>
<gene>
    <name evidence="5" type="ORF">OHV25_32905</name>
</gene>
<evidence type="ECO:0000256" key="3">
    <source>
        <dbReference type="ARBA" id="ARBA00023163"/>
    </source>
</evidence>
<accession>A0AAU2H749</accession>
<dbReference type="PANTHER" id="PTHR33204:SF18">
    <property type="entry name" value="TRANSCRIPTIONAL REGULATORY PROTEIN"/>
    <property type="match status" value="1"/>
</dbReference>
<proteinExistence type="predicted"/>
<evidence type="ECO:0000313" key="5">
    <source>
        <dbReference type="EMBL" id="WTU44042.1"/>
    </source>
</evidence>
<dbReference type="Gene3D" id="1.10.10.10">
    <property type="entry name" value="Winged helix-like DNA-binding domain superfamily/Winged helix DNA-binding domain"/>
    <property type="match status" value="1"/>
</dbReference>
<evidence type="ECO:0000256" key="1">
    <source>
        <dbReference type="ARBA" id="ARBA00023015"/>
    </source>
</evidence>
<name>A0AAU2H749_9ACTN</name>
<keyword evidence="1" id="KW-0805">Transcription regulation</keyword>
<dbReference type="GO" id="GO:0003677">
    <property type="term" value="F:DNA binding"/>
    <property type="evidence" value="ECO:0007669"/>
    <property type="project" value="UniProtKB-KW"/>
</dbReference>
<protein>
    <submittedName>
        <fullName evidence="5">Helix-turn-helix transcriptional regulator</fullName>
    </submittedName>
</protein>
<dbReference type="EMBL" id="CP108253">
    <property type="protein sequence ID" value="WTU44042.1"/>
    <property type="molecule type" value="Genomic_DNA"/>
</dbReference>
<dbReference type="SUPFAM" id="SSF46785">
    <property type="entry name" value="Winged helix' DNA-binding domain"/>
    <property type="match status" value="1"/>
</dbReference>
<dbReference type="Pfam" id="PF01638">
    <property type="entry name" value="HxlR"/>
    <property type="match status" value="1"/>
</dbReference>
<dbReference type="InterPro" id="IPR002577">
    <property type="entry name" value="HTH_HxlR"/>
</dbReference>
<evidence type="ECO:0000259" key="4">
    <source>
        <dbReference type="PROSITE" id="PS51118"/>
    </source>
</evidence>
<feature type="domain" description="HTH hxlR-type" evidence="4">
    <location>
        <begin position="12"/>
        <end position="107"/>
    </location>
</feature>
<evidence type="ECO:0000256" key="2">
    <source>
        <dbReference type="ARBA" id="ARBA00023125"/>
    </source>
</evidence>
<dbReference type="InterPro" id="IPR036390">
    <property type="entry name" value="WH_DNA-bd_sf"/>
</dbReference>
<dbReference type="AlphaFoldDB" id="A0AAU2H749"/>
<organism evidence="5">
    <name type="scientific">Streptomyces sp. NBC_00060</name>
    <dbReference type="NCBI Taxonomy" id="2975636"/>
    <lineage>
        <taxon>Bacteria</taxon>
        <taxon>Bacillati</taxon>
        <taxon>Actinomycetota</taxon>
        <taxon>Actinomycetes</taxon>
        <taxon>Kitasatosporales</taxon>
        <taxon>Streptomycetaceae</taxon>
        <taxon>Streptomyces</taxon>
    </lineage>
</organism>
<sequence>MTLPRDYTGQSCSLARSLEIVGERWTLLIVRDAFYGVRRFGDFAAHLGVPRAVLTDRLTTLTEADVLARVPGTGRREVYELTPKGVSLWPVVRALTSWGDEHYATGGPRRIFRHTADDAPIAADGRCTRCDAAVEVRDILVTPGPGLGPGGEDDDPVTVALSRPHRLLHPLRG</sequence>
<keyword evidence="3" id="KW-0804">Transcription</keyword>